<sequence>MPHPQTASLFRCTSFVKDEENDAESAGPGTSLPEDWAITQASSNFDLLRSPASLAPRPVSSASMEPCGMPSDWWHHNTNIRIVGGTGEIWSGDRIPFFPAHGSCTFGVSMKLARLASGISHGHTPIGSFIHPLLFNIPHPMLSISFPGYQESLYHQGRPRPLSITRPLKFYPTVTLAQLAKEVADYFYEFSKFYGGYCNTNDPQAILLGPGGVEFNRLRMVKLWTSNGGISWKLEVAIVDDYMQMF</sequence>
<gene>
    <name evidence="1" type="ORF">B0H15DRAFT_1026495</name>
</gene>
<reference evidence="1" key="1">
    <citation type="submission" date="2023-03" db="EMBL/GenBank/DDBJ databases">
        <title>Massive genome expansion in bonnet fungi (Mycena s.s.) driven by repeated elements and novel gene families across ecological guilds.</title>
        <authorList>
            <consortium name="Lawrence Berkeley National Laboratory"/>
            <person name="Harder C.B."/>
            <person name="Miyauchi S."/>
            <person name="Viragh M."/>
            <person name="Kuo A."/>
            <person name="Thoen E."/>
            <person name="Andreopoulos B."/>
            <person name="Lu D."/>
            <person name="Skrede I."/>
            <person name="Drula E."/>
            <person name="Henrissat B."/>
            <person name="Morin E."/>
            <person name="Kohler A."/>
            <person name="Barry K."/>
            <person name="LaButti K."/>
            <person name="Morin E."/>
            <person name="Salamov A."/>
            <person name="Lipzen A."/>
            <person name="Mereny Z."/>
            <person name="Hegedus B."/>
            <person name="Baldrian P."/>
            <person name="Stursova M."/>
            <person name="Weitz H."/>
            <person name="Taylor A."/>
            <person name="Grigoriev I.V."/>
            <person name="Nagy L.G."/>
            <person name="Martin F."/>
            <person name="Kauserud H."/>
        </authorList>
    </citation>
    <scope>NUCLEOTIDE SEQUENCE</scope>
    <source>
        <strain evidence="1">CBHHK173m</strain>
    </source>
</reference>
<accession>A0AAD6TRD3</accession>
<keyword evidence="2" id="KW-1185">Reference proteome</keyword>
<evidence type="ECO:0000313" key="2">
    <source>
        <dbReference type="Proteomes" id="UP001222325"/>
    </source>
</evidence>
<comment type="caution">
    <text evidence="1">The sequence shown here is derived from an EMBL/GenBank/DDBJ whole genome shotgun (WGS) entry which is preliminary data.</text>
</comment>
<evidence type="ECO:0000313" key="1">
    <source>
        <dbReference type="EMBL" id="KAJ7076678.1"/>
    </source>
</evidence>
<dbReference type="Proteomes" id="UP001222325">
    <property type="component" value="Unassembled WGS sequence"/>
</dbReference>
<protein>
    <submittedName>
        <fullName evidence="1">Uncharacterized protein</fullName>
    </submittedName>
</protein>
<organism evidence="1 2">
    <name type="scientific">Mycena belliarum</name>
    <dbReference type="NCBI Taxonomy" id="1033014"/>
    <lineage>
        <taxon>Eukaryota</taxon>
        <taxon>Fungi</taxon>
        <taxon>Dikarya</taxon>
        <taxon>Basidiomycota</taxon>
        <taxon>Agaricomycotina</taxon>
        <taxon>Agaricomycetes</taxon>
        <taxon>Agaricomycetidae</taxon>
        <taxon>Agaricales</taxon>
        <taxon>Marasmiineae</taxon>
        <taxon>Mycenaceae</taxon>
        <taxon>Mycena</taxon>
    </lineage>
</organism>
<dbReference type="EMBL" id="JARJCN010000079">
    <property type="protein sequence ID" value="KAJ7076678.1"/>
    <property type="molecule type" value="Genomic_DNA"/>
</dbReference>
<proteinExistence type="predicted"/>
<dbReference type="AlphaFoldDB" id="A0AAD6TRD3"/>
<name>A0AAD6TRD3_9AGAR</name>